<comment type="caution">
    <text evidence="4">The sequence shown here is derived from an EMBL/GenBank/DDBJ whole genome shotgun (WGS) entry which is preliminary data.</text>
</comment>
<evidence type="ECO:0000313" key="4">
    <source>
        <dbReference type="EMBL" id="GAA0166422.1"/>
    </source>
</evidence>
<dbReference type="PANTHER" id="PTHR13068">
    <property type="entry name" value="CGI-12 PROTEIN-RELATED"/>
    <property type="match status" value="1"/>
</dbReference>
<dbReference type="EMBL" id="BAABME010005719">
    <property type="protein sequence ID" value="GAA0166422.1"/>
    <property type="molecule type" value="Genomic_DNA"/>
</dbReference>
<evidence type="ECO:0000256" key="2">
    <source>
        <dbReference type="ARBA" id="ARBA00022472"/>
    </source>
</evidence>
<sequence length="375" mass="43326">MITRRCKTLLSHSLKNRLIYNHLQNPQLSFLHSLLFSTKPQKTPKKSTITSDYFVQKYQFSYEIATKAASLLTRLKTPEKCVAVLSFFKEIGFSKMDLQNLVKNNSGRSLLCADVKTLKPKIKIFQDLSFSHSDIAFIVCENTWVLLDISKNRIFTSLLVLKNILGSVDVVVKLLKTSAWFIKHDLKKNMLPNIQFLLSCGIHLDQLNNHIFNFPRLLLHKPDKLRKFVVNVDEMKFNRESKLYLYAITCVASMNEVTWKEKLELVRSLGFTQDQIFQMFQRAPSAFAVSRWKIKDVVQIISGSGMYDSSDIVRHPGVLTCSVEKKLKPRLQVLDILKNRNLIKKSPGFSVLFLLNDEKFKERFVIPYLDELGDV</sequence>
<dbReference type="AlphaFoldDB" id="A0AAV3QWH5"/>
<organism evidence="4 5">
    <name type="scientific">Lithospermum erythrorhizon</name>
    <name type="common">Purple gromwell</name>
    <name type="synonym">Lithospermum officinale var. erythrorhizon</name>
    <dbReference type="NCBI Taxonomy" id="34254"/>
    <lineage>
        <taxon>Eukaryota</taxon>
        <taxon>Viridiplantae</taxon>
        <taxon>Streptophyta</taxon>
        <taxon>Embryophyta</taxon>
        <taxon>Tracheophyta</taxon>
        <taxon>Spermatophyta</taxon>
        <taxon>Magnoliopsida</taxon>
        <taxon>eudicotyledons</taxon>
        <taxon>Gunneridae</taxon>
        <taxon>Pentapetalae</taxon>
        <taxon>asterids</taxon>
        <taxon>lamiids</taxon>
        <taxon>Boraginales</taxon>
        <taxon>Boraginaceae</taxon>
        <taxon>Boraginoideae</taxon>
        <taxon>Lithospermeae</taxon>
        <taxon>Lithospermum</taxon>
    </lineage>
</organism>
<evidence type="ECO:0000313" key="5">
    <source>
        <dbReference type="Proteomes" id="UP001454036"/>
    </source>
</evidence>
<gene>
    <name evidence="4" type="ORF">LIER_21577</name>
</gene>
<dbReference type="InterPro" id="IPR003690">
    <property type="entry name" value="MTERF"/>
</dbReference>
<protein>
    <submittedName>
        <fullName evidence="4">Uncharacterized protein</fullName>
    </submittedName>
</protein>
<evidence type="ECO:0000256" key="1">
    <source>
        <dbReference type="ARBA" id="ARBA00007692"/>
    </source>
</evidence>
<comment type="similarity">
    <text evidence="1">Belongs to the mTERF family.</text>
</comment>
<reference evidence="4 5" key="1">
    <citation type="submission" date="2024-01" db="EMBL/GenBank/DDBJ databases">
        <title>The complete chloroplast genome sequence of Lithospermum erythrorhizon: insights into the phylogenetic relationship among Boraginaceae species and the maternal lineages of purple gromwells.</title>
        <authorList>
            <person name="Okada T."/>
            <person name="Watanabe K."/>
        </authorList>
    </citation>
    <scope>NUCLEOTIDE SEQUENCE [LARGE SCALE GENOMIC DNA]</scope>
</reference>
<dbReference type="FunFam" id="1.25.70.10:FF:000001">
    <property type="entry name" value="Mitochondrial transcription termination factor-like"/>
    <property type="match status" value="1"/>
</dbReference>
<dbReference type="GO" id="GO:0003676">
    <property type="term" value="F:nucleic acid binding"/>
    <property type="evidence" value="ECO:0007669"/>
    <property type="project" value="InterPro"/>
</dbReference>
<dbReference type="GO" id="GO:0006353">
    <property type="term" value="P:DNA-templated transcription termination"/>
    <property type="evidence" value="ECO:0007669"/>
    <property type="project" value="UniProtKB-KW"/>
</dbReference>
<dbReference type="Proteomes" id="UP001454036">
    <property type="component" value="Unassembled WGS sequence"/>
</dbReference>
<accession>A0AAV3QWH5</accession>
<dbReference type="PANTHER" id="PTHR13068:SF130">
    <property type="entry name" value="TRANSCRIPTION TERMINATION FACTOR MTERF6, CHLOROPLASTIC_MITOCHONDRIAL-LIKE"/>
    <property type="match status" value="1"/>
</dbReference>
<keyword evidence="5" id="KW-1185">Reference proteome</keyword>
<keyword evidence="2" id="KW-0804">Transcription</keyword>
<dbReference type="SMART" id="SM00733">
    <property type="entry name" value="Mterf"/>
    <property type="match status" value="4"/>
</dbReference>
<dbReference type="Gene3D" id="1.25.70.10">
    <property type="entry name" value="Transcription termination factor 3, mitochondrial"/>
    <property type="match status" value="2"/>
</dbReference>
<dbReference type="InterPro" id="IPR038538">
    <property type="entry name" value="MTERF_sf"/>
</dbReference>
<keyword evidence="3" id="KW-0809">Transit peptide</keyword>
<dbReference type="Pfam" id="PF02536">
    <property type="entry name" value="mTERF"/>
    <property type="match status" value="2"/>
</dbReference>
<evidence type="ECO:0000256" key="3">
    <source>
        <dbReference type="ARBA" id="ARBA00022946"/>
    </source>
</evidence>
<keyword evidence="2" id="KW-0806">Transcription termination</keyword>
<name>A0AAV3QWH5_LITER</name>
<keyword evidence="2" id="KW-0805">Transcription regulation</keyword>
<proteinExistence type="inferred from homology"/>